<dbReference type="InterPro" id="IPR023213">
    <property type="entry name" value="CAT-like_dom_sf"/>
</dbReference>
<dbReference type="Gene3D" id="3.30.559.30">
    <property type="entry name" value="Nonribosomal peptide synthetase, condensation domain"/>
    <property type="match status" value="1"/>
</dbReference>
<evidence type="ECO:0000313" key="2">
    <source>
        <dbReference type="EMBL" id="MCW3484995.1"/>
    </source>
</evidence>
<reference evidence="2 3" key="1">
    <citation type="submission" date="2022-10" db="EMBL/GenBank/DDBJ databases">
        <title>Chitinophaga nivalis PC15 sp. nov., isolated from Pyeongchang county, South Korea.</title>
        <authorList>
            <person name="Trinh H.N."/>
        </authorList>
    </citation>
    <scope>NUCLEOTIDE SEQUENCE [LARGE SCALE GENOMIC DNA]</scope>
    <source>
        <strain evidence="2 3">PC14</strain>
    </source>
</reference>
<feature type="domain" description="Condensation" evidence="1">
    <location>
        <begin position="35"/>
        <end position="443"/>
    </location>
</feature>
<dbReference type="Pfam" id="PF00668">
    <property type="entry name" value="Condensation"/>
    <property type="match status" value="1"/>
</dbReference>
<dbReference type="RefSeq" id="WP_264730944.1">
    <property type="nucleotide sequence ID" value="NZ_JAPDNR010000001.1"/>
</dbReference>
<dbReference type="EMBL" id="JAPDNS010000001">
    <property type="protein sequence ID" value="MCW3484995.1"/>
    <property type="molecule type" value="Genomic_DNA"/>
</dbReference>
<dbReference type="SUPFAM" id="SSF52777">
    <property type="entry name" value="CoA-dependent acyltransferases"/>
    <property type="match status" value="2"/>
</dbReference>
<comment type="caution">
    <text evidence="2">The sequence shown here is derived from an EMBL/GenBank/DDBJ whole genome shotgun (WGS) entry which is preliminary data.</text>
</comment>
<name>A0ABT3IM06_9BACT</name>
<keyword evidence="3" id="KW-1185">Reference proteome</keyword>
<dbReference type="InterPro" id="IPR001242">
    <property type="entry name" value="Condensation_dom"/>
</dbReference>
<dbReference type="PANTHER" id="PTHR45527:SF1">
    <property type="entry name" value="FATTY ACID SYNTHASE"/>
    <property type="match status" value="1"/>
</dbReference>
<evidence type="ECO:0000259" key="1">
    <source>
        <dbReference type="Pfam" id="PF00668"/>
    </source>
</evidence>
<protein>
    <submittedName>
        <fullName evidence="2">Condensation domain-containing protein</fullName>
    </submittedName>
</protein>
<accession>A0ABT3IM06</accession>
<dbReference type="Proteomes" id="UP001207742">
    <property type="component" value="Unassembled WGS sequence"/>
</dbReference>
<sequence>MTRSLHEAFAKQYEDWIINEQYDVEILLSKIRLDTFDRTAFEKAYRTVVERHESLRTVFIYEASTLYQQVLSGDTAAGFAPIYLDSAPDQVSVATLMPMLMQTMRNLSAPPLFRIYVIPDGTSAIVYLALHHIISDEWSVKILISELTEAYAAWQANTPPAETPLPLQLKDYSRLKNEEWHLKKEERIQYWLHKLTPLLLGGLQNRLIKLLQQNETAVSLHPSQYDAFLKGVLNTPGKAMQYACPLPADTYAQLQQLSASSRISRPGILLANATLLFYTVYKQPEIMISTLAGDRFKKQTARLIGHLMGGSFIRVPVNPQHTVLQVIQQTYLEFLQTMKYLLLNYDDFRDLPLQSASLLHVNYLNESFRNEAWEQPVWGHTPIDLVFYPLSVIIADDGDSCSFQWNYHSSFYTPEQLTELATQFNALLHRITSSPEIPVDRLFQQADAE</sequence>
<organism evidence="2 3">
    <name type="scientific">Chitinophaga nivalis</name>
    <dbReference type="NCBI Taxonomy" id="2991709"/>
    <lineage>
        <taxon>Bacteria</taxon>
        <taxon>Pseudomonadati</taxon>
        <taxon>Bacteroidota</taxon>
        <taxon>Chitinophagia</taxon>
        <taxon>Chitinophagales</taxon>
        <taxon>Chitinophagaceae</taxon>
        <taxon>Chitinophaga</taxon>
    </lineage>
</organism>
<proteinExistence type="predicted"/>
<evidence type="ECO:0000313" key="3">
    <source>
        <dbReference type="Proteomes" id="UP001207742"/>
    </source>
</evidence>
<gene>
    <name evidence="2" type="ORF">OL497_13885</name>
</gene>
<dbReference type="Gene3D" id="3.30.559.10">
    <property type="entry name" value="Chloramphenicol acetyltransferase-like domain"/>
    <property type="match status" value="1"/>
</dbReference>
<dbReference type="PANTHER" id="PTHR45527">
    <property type="entry name" value="NONRIBOSOMAL PEPTIDE SYNTHETASE"/>
    <property type="match status" value="1"/>
</dbReference>